<evidence type="ECO:0000313" key="3">
    <source>
        <dbReference type="EMBL" id="CAE6524775.1"/>
    </source>
</evidence>
<evidence type="ECO:0000256" key="1">
    <source>
        <dbReference type="SAM" id="Coils"/>
    </source>
</evidence>
<dbReference type="Proteomes" id="UP000663843">
    <property type="component" value="Unassembled WGS sequence"/>
</dbReference>
<comment type="caution">
    <text evidence="3">The sequence shown here is derived from an EMBL/GenBank/DDBJ whole genome shotgun (WGS) entry which is preliminary data.</text>
</comment>
<proteinExistence type="predicted"/>
<keyword evidence="1" id="KW-0175">Coiled coil</keyword>
<feature type="coiled-coil region" evidence="1">
    <location>
        <begin position="311"/>
        <end position="405"/>
    </location>
</feature>
<sequence>MAHMQQDMEYYKGRAVLICSKEAPGALPERWNLLSFLMSFGTIHDLQMFYLRDGAEHAGSPNTAIAVFKSRSPVSHLLDSSQNRMGGCFWQEHAITARPFILSRDTTCIISRRFSNIVDKLANFNKYRLSSVEPSYFICLRLHLAQQSGFDRISQPAPIESSIQGQSSAPAVVRPGPEDIEPPAKRLKTASVRVNPSVASESEPSQIPGDTLTSPEWMISRITQLEAELHTMRAERDMALSEQDVIRTAHQAEQSARRKAMAQKSAAEAALSREQVEQIRLRAELETAIAEKTTLGEPIVAKETLEPAQPTDKSSKRITTLESELQEEQNRAHKLHLRILHMQEQHKRDTIKLDTAKAKIKQLKVELGFTQEQLDCTQQLLDSKEQKYRQKYKSAKKELRACKARFDDEQMLTKNLKDSFTPEVHKLLGHMHETLGRFLFTMGLPSSEGGNAASETT</sequence>
<gene>
    <name evidence="3" type="ORF">RDB_LOCUS170332</name>
</gene>
<feature type="region of interest" description="Disordered" evidence="2">
    <location>
        <begin position="160"/>
        <end position="183"/>
    </location>
</feature>
<evidence type="ECO:0000256" key="2">
    <source>
        <dbReference type="SAM" id="MobiDB-lite"/>
    </source>
</evidence>
<evidence type="ECO:0000313" key="4">
    <source>
        <dbReference type="Proteomes" id="UP000663843"/>
    </source>
</evidence>
<accession>A0A8H3HM32</accession>
<protein>
    <submittedName>
        <fullName evidence="3">Uncharacterized protein</fullName>
    </submittedName>
</protein>
<name>A0A8H3HM32_9AGAM</name>
<organism evidence="3 4">
    <name type="scientific">Rhizoctonia solani</name>
    <dbReference type="NCBI Taxonomy" id="456999"/>
    <lineage>
        <taxon>Eukaryota</taxon>
        <taxon>Fungi</taxon>
        <taxon>Dikarya</taxon>
        <taxon>Basidiomycota</taxon>
        <taxon>Agaricomycotina</taxon>
        <taxon>Agaricomycetes</taxon>
        <taxon>Cantharellales</taxon>
        <taxon>Ceratobasidiaceae</taxon>
        <taxon>Rhizoctonia</taxon>
    </lineage>
</organism>
<dbReference type="EMBL" id="CAJMWT010007359">
    <property type="protein sequence ID" value="CAE6524775.1"/>
    <property type="molecule type" value="Genomic_DNA"/>
</dbReference>
<reference evidence="3" key="1">
    <citation type="submission" date="2021-01" db="EMBL/GenBank/DDBJ databases">
        <authorList>
            <person name="Kaushik A."/>
        </authorList>
    </citation>
    <scope>NUCLEOTIDE SEQUENCE</scope>
    <source>
        <strain evidence="3">AG2-2IIIB</strain>
    </source>
</reference>
<dbReference type="AlphaFoldDB" id="A0A8H3HM32"/>